<evidence type="ECO:0000313" key="26">
    <source>
        <dbReference type="Proteomes" id="UP000316621"/>
    </source>
</evidence>
<keyword evidence="13 21" id="KW-0067">ATP-binding</keyword>
<dbReference type="FunFam" id="3.30.200.20:FF:000168">
    <property type="entry name" value="L-type lectin-domain containing receptor kinase IX.1"/>
    <property type="match status" value="1"/>
</dbReference>
<keyword evidence="15 23" id="KW-0472">Membrane</keyword>
<dbReference type="GO" id="GO:0030246">
    <property type="term" value="F:carbohydrate binding"/>
    <property type="evidence" value="ECO:0007669"/>
    <property type="project" value="UniProtKB-KW"/>
</dbReference>
<feature type="transmembrane region" description="Helical" evidence="23">
    <location>
        <begin position="175"/>
        <end position="193"/>
    </location>
</feature>
<evidence type="ECO:0000256" key="6">
    <source>
        <dbReference type="ARBA" id="ARBA00022679"/>
    </source>
</evidence>
<evidence type="ECO:0000256" key="5">
    <source>
        <dbReference type="ARBA" id="ARBA00022527"/>
    </source>
</evidence>
<dbReference type="InterPro" id="IPR008271">
    <property type="entry name" value="Ser/Thr_kinase_AS"/>
</dbReference>
<dbReference type="PROSITE" id="PS00108">
    <property type="entry name" value="PROTEIN_KINASE_ST"/>
    <property type="match status" value="1"/>
</dbReference>
<dbReference type="InterPro" id="IPR001220">
    <property type="entry name" value="Legume_lectin_dom"/>
</dbReference>
<organism evidence="25 26">
    <name type="scientific">Papaver somniferum</name>
    <name type="common">Opium poppy</name>
    <dbReference type="NCBI Taxonomy" id="3469"/>
    <lineage>
        <taxon>Eukaryota</taxon>
        <taxon>Viridiplantae</taxon>
        <taxon>Streptophyta</taxon>
        <taxon>Embryophyta</taxon>
        <taxon>Tracheophyta</taxon>
        <taxon>Spermatophyta</taxon>
        <taxon>Magnoliopsida</taxon>
        <taxon>Ranunculales</taxon>
        <taxon>Papaveraceae</taxon>
        <taxon>Papaveroideae</taxon>
        <taxon>Papaver</taxon>
    </lineage>
</organism>
<dbReference type="Gramene" id="RZC64299">
    <property type="protein sequence ID" value="RZC64299"/>
    <property type="gene ID" value="C5167_007987"/>
</dbReference>
<keyword evidence="6" id="KW-0808">Transferase</keyword>
<keyword evidence="17" id="KW-0325">Glycoprotein</keyword>
<dbReference type="InterPro" id="IPR000719">
    <property type="entry name" value="Prot_kinase_dom"/>
</dbReference>
<evidence type="ECO:0000256" key="20">
    <source>
        <dbReference type="ARBA" id="ARBA00063357"/>
    </source>
</evidence>
<evidence type="ECO:0000313" key="25">
    <source>
        <dbReference type="EMBL" id="RZC64299.1"/>
    </source>
</evidence>
<evidence type="ECO:0000256" key="17">
    <source>
        <dbReference type="ARBA" id="ARBA00023180"/>
    </source>
</evidence>
<dbReference type="PROSITE" id="PS00107">
    <property type="entry name" value="PROTEIN_KINASE_ATP"/>
    <property type="match status" value="1"/>
</dbReference>
<dbReference type="InterPro" id="IPR050528">
    <property type="entry name" value="L-type_Lectin-RKs"/>
</dbReference>
<comment type="similarity">
    <text evidence="2">In the N-terminal section; belongs to the leguminous lectin family.</text>
</comment>
<keyword evidence="14 23" id="KW-1133">Transmembrane helix</keyword>
<reference evidence="25 26" key="1">
    <citation type="journal article" date="2018" name="Science">
        <title>The opium poppy genome and morphinan production.</title>
        <authorList>
            <person name="Guo L."/>
            <person name="Winzer T."/>
            <person name="Yang X."/>
            <person name="Li Y."/>
            <person name="Ning Z."/>
            <person name="He Z."/>
            <person name="Teodor R."/>
            <person name="Lu Y."/>
            <person name="Bowser T.A."/>
            <person name="Graham I.A."/>
            <person name="Ye K."/>
        </authorList>
    </citation>
    <scope>NUCLEOTIDE SEQUENCE [LARGE SCALE GENOMIC DNA]</scope>
    <source>
        <strain evidence="26">cv. HN1</strain>
        <tissue evidence="25">Leaves</tissue>
    </source>
</reference>
<keyword evidence="26" id="KW-1185">Reference proteome</keyword>
<dbReference type="InterPro" id="IPR017441">
    <property type="entry name" value="Protein_kinase_ATP_BS"/>
</dbReference>
<comment type="function">
    <text evidence="19">Promotes hydrogen peroxide H(2)O(2) production and cell death.</text>
</comment>
<evidence type="ECO:0000256" key="19">
    <source>
        <dbReference type="ARBA" id="ARBA00058818"/>
    </source>
</evidence>
<sequence>MAIPFEKSTSICNHCDRAIPATNIDLHYAHCSRNLERCKVCGDMIPTRHAEEHYLDAHAPVSCSLCSETVDRGILALHKGENCPRRIVTCEYCEFPLPAVDLVKHQEVYGNRTEYCPMCSKYVRLRERLDHDIRFHGTSDSTAGSSRGGNADVDRDQIPAQRRPRNRNGYSQKRLFFTIAITGIAFLLGSIFLQRKAVNSIFFNISSFGPQTSDIILEGDATTKIGTVELINEYTYTCRVGRATYAKRVPLWDSTTGVLTDFTTHFTFSIDTLNKTPYSAGLAFFVAPVGYPIPPNSAGGFLGLFNTTTTGDTSHNQIIHVEFDSYPDPEWDPDFRHVGINNNSIKSTVVVPWNASLHSLETGNAWITYNATKKNLSVYWTYDKSPVYRGDSLLSYQIDLKQILPAWVTVGFSATTGIYRERNILLSWDFSSTLEVQEREVPSGKPNVKLIVGLSVSGTVLVGCVLALAVVWLLRSKRRRARKQKEKVNITSDFERGAGPKRFLLRELVSATNNFSEERKLGEGGFGGVYRGFINEMDLEISVKKITRGSRQGQKEYITEVRIISRLRHRNLVQLIGWCHESGEFLLVYELMPNGSLDSHLFGRRTPLMWDVRYKIALGLASALLYLHEEGEQCVVHRDVKSSNIMLDSNFNAKLGDFGLARLMDHELGLQSTGLAGTLGYLAPEYINTGKASKESDVFSFGVVALEIACGRKSVDCMEKVSDTGLVEWVWDLYGRDAVLAAIDHKLNLEFDANQAECLMVVGLWCAHPDRSFRPSIRQAIQVLNMEASIPTIPTKMPVPSYHVPELDLISGEPTYITSTSIDMGR</sequence>
<feature type="binding site" evidence="21">
    <location>
        <position position="545"/>
    </location>
    <ligand>
        <name>ATP</name>
        <dbReference type="ChEBI" id="CHEBI:30616"/>
    </ligand>
</feature>
<dbReference type="PANTHER" id="PTHR27007">
    <property type="match status" value="1"/>
</dbReference>
<keyword evidence="16" id="KW-0675">Receptor</keyword>
<keyword evidence="4" id="KW-1003">Cell membrane</keyword>
<gene>
    <name evidence="25" type="ORF">C5167_007987</name>
</gene>
<keyword evidence="5" id="KW-0723">Serine/threonine-protein kinase</keyword>
<accession>A0A4Y7JX49</accession>
<dbReference type="GO" id="GO:0005524">
    <property type="term" value="F:ATP binding"/>
    <property type="evidence" value="ECO:0007669"/>
    <property type="project" value="UniProtKB-UniRule"/>
</dbReference>
<comment type="similarity">
    <text evidence="3">In the C-terminal section; belongs to the protein kinase superfamily. Ser/Thr protein kinase family.</text>
</comment>
<evidence type="ECO:0000256" key="1">
    <source>
        <dbReference type="ARBA" id="ARBA00004251"/>
    </source>
</evidence>
<dbReference type="Gene3D" id="3.30.40.10">
    <property type="entry name" value="Zinc/RING finger domain, C3HC4 (zinc finger)"/>
    <property type="match status" value="1"/>
</dbReference>
<comment type="function">
    <text evidence="18">Involved in resistance response to the pathogenic oomycetes Phytophthora infestans and Phytophthora capsici.</text>
</comment>
<dbReference type="InterPro" id="IPR013320">
    <property type="entry name" value="ConA-like_dom_sf"/>
</dbReference>
<dbReference type="SUPFAM" id="SSF56112">
    <property type="entry name" value="Protein kinase-like (PK-like)"/>
    <property type="match status" value="1"/>
</dbReference>
<feature type="region of interest" description="Disordered" evidence="22">
    <location>
        <begin position="136"/>
        <end position="166"/>
    </location>
</feature>
<evidence type="ECO:0000256" key="22">
    <source>
        <dbReference type="SAM" id="MobiDB-lite"/>
    </source>
</evidence>
<dbReference type="Proteomes" id="UP000316621">
    <property type="component" value="Chromosome 6"/>
</dbReference>
<dbReference type="CDD" id="cd14066">
    <property type="entry name" value="STKc_IRAK"/>
    <property type="match status" value="1"/>
</dbReference>
<keyword evidence="12" id="KW-0611">Plant defense</keyword>
<dbReference type="Pfam" id="PF00069">
    <property type="entry name" value="Pkinase"/>
    <property type="match status" value="1"/>
</dbReference>
<dbReference type="SMART" id="SM00220">
    <property type="entry name" value="S_TKc"/>
    <property type="match status" value="1"/>
</dbReference>
<dbReference type="OMA" id="HWIWHLY"/>
<evidence type="ECO:0000259" key="24">
    <source>
        <dbReference type="PROSITE" id="PS50011"/>
    </source>
</evidence>
<dbReference type="InterPro" id="IPR013083">
    <property type="entry name" value="Znf_RING/FYVE/PHD"/>
</dbReference>
<keyword evidence="10 21" id="KW-0547">Nucleotide-binding</keyword>
<keyword evidence="8" id="KW-0732">Signal</keyword>
<dbReference type="GO" id="GO:0009626">
    <property type="term" value="P:plant-type hypersensitive response"/>
    <property type="evidence" value="ECO:0007669"/>
    <property type="project" value="UniProtKB-ARBA"/>
</dbReference>
<evidence type="ECO:0000256" key="14">
    <source>
        <dbReference type="ARBA" id="ARBA00022989"/>
    </source>
</evidence>
<dbReference type="FunFam" id="1.10.510.10:FF:000240">
    <property type="entry name" value="Lectin-domain containing receptor kinase A4.3"/>
    <property type="match status" value="1"/>
</dbReference>
<evidence type="ECO:0000256" key="12">
    <source>
        <dbReference type="ARBA" id="ARBA00022821"/>
    </source>
</evidence>
<evidence type="ECO:0000256" key="9">
    <source>
        <dbReference type="ARBA" id="ARBA00022734"/>
    </source>
</evidence>
<comment type="subunit">
    <text evidence="20">Interacts with ABCG40.</text>
</comment>
<dbReference type="SUPFAM" id="SSF49899">
    <property type="entry name" value="Concanavalin A-like lectins/glucanases"/>
    <property type="match status" value="1"/>
</dbReference>
<keyword evidence="7 23" id="KW-0812">Transmembrane</keyword>
<evidence type="ECO:0000256" key="21">
    <source>
        <dbReference type="PROSITE-ProRule" id="PRU10141"/>
    </source>
</evidence>
<feature type="domain" description="Protein kinase" evidence="24">
    <location>
        <begin position="515"/>
        <end position="793"/>
    </location>
</feature>
<evidence type="ECO:0000256" key="4">
    <source>
        <dbReference type="ARBA" id="ARBA00022475"/>
    </source>
</evidence>
<evidence type="ECO:0000256" key="23">
    <source>
        <dbReference type="SAM" id="Phobius"/>
    </source>
</evidence>
<evidence type="ECO:0000256" key="18">
    <source>
        <dbReference type="ARBA" id="ARBA00058054"/>
    </source>
</evidence>
<feature type="transmembrane region" description="Helical" evidence="23">
    <location>
        <begin position="450"/>
        <end position="474"/>
    </location>
</feature>
<dbReference type="CDD" id="cd06899">
    <property type="entry name" value="lectin_legume_LecRK_Arcelin_ConA"/>
    <property type="match status" value="1"/>
</dbReference>
<protein>
    <recommendedName>
        <fullName evidence="24">Protein kinase domain-containing protein</fullName>
    </recommendedName>
</protein>
<comment type="subcellular location">
    <subcellularLocation>
        <location evidence="1">Cell membrane</location>
        <topology evidence="1">Single-pass type I membrane protein</topology>
    </subcellularLocation>
</comment>
<dbReference type="EMBL" id="CM010720">
    <property type="protein sequence ID" value="RZC64299.1"/>
    <property type="molecule type" value="Genomic_DNA"/>
</dbReference>
<dbReference type="GO" id="GO:0002229">
    <property type="term" value="P:defense response to oomycetes"/>
    <property type="evidence" value="ECO:0007669"/>
    <property type="project" value="UniProtKB-ARBA"/>
</dbReference>
<dbReference type="AlphaFoldDB" id="A0A4Y7JX49"/>
<name>A0A4Y7JX49_PAPSO</name>
<evidence type="ECO:0000256" key="2">
    <source>
        <dbReference type="ARBA" id="ARBA00008536"/>
    </source>
</evidence>
<dbReference type="GO" id="GO:0005886">
    <property type="term" value="C:plasma membrane"/>
    <property type="evidence" value="ECO:0007669"/>
    <property type="project" value="UniProtKB-SubCell"/>
</dbReference>
<evidence type="ECO:0000256" key="16">
    <source>
        <dbReference type="ARBA" id="ARBA00023170"/>
    </source>
</evidence>
<evidence type="ECO:0000256" key="11">
    <source>
        <dbReference type="ARBA" id="ARBA00022777"/>
    </source>
</evidence>
<dbReference type="Gene3D" id="1.10.510.10">
    <property type="entry name" value="Transferase(Phosphotransferase) domain 1"/>
    <property type="match status" value="1"/>
</dbReference>
<evidence type="ECO:0000256" key="8">
    <source>
        <dbReference type="ARBA" id="ARBA00022729"/>
    </source>
</evidence>
<dbReference type="Gene3D" id="2.60.120.200">
    <property type="match status" value="1"/>
</dbReference>
<evidence type="ECO:0000256" key="7">
    <source>
        <dbReference type="ARBA" id="ARBA00022692"/>
    </source>
</evidence>
<dbReference type="PROSITE" id="PS50011">
    <property type="entry name" value="PROTEIN_KINASE_DOM"/>
    <property type="match status" value="1"/>
</dbReference>
<proteinExistence type="inferred from homology"/>
<keyword evidence="11" id="KW-0418">Kinase</keyword>
<dbReference type="FunFam" id="2.60.120.200:FF:000103">
    <property type="entry name" value="L-type lectin-domain containing receptor kinase IX.1"/>
    <property type="match status" value="1"/>
</dbReference>
<dbReference type="Pfam" id="PF00139">
    <property type="entry name" value="Lectin_legB"/>
    <property type="match status" value="1"/>
</dbReference>
<dbReference type="Gene3D" id="3.30.200.20">
    <property type="entry name" value="Phosphorylase Kinase, domain 1"/>
    <property type="match status" value="1"/>
</dbReference>
<dbReference type="GO" id="GO:0004674">
    <property type="term" value="F:protein serine/threonine kinase activity"/>
    <property type="evidence" value="ECO:0007669"/>
    <property type="project" value="UniProtKB-KW"/>
</dbReference>
<dbReference type="InterPro" id="IPR011009">
    <property type="entry name" value="Kinase-like_dom_sf"/>
</dbReference>
<evidence type="ECO:0000256" key="3">
    <source>
        <dbReference type="ARBA" id="ARBA00010217"/>
    </source>
</evidence>
<evidence type="ECO:0000256" key="15">
    <source>
        <dbReference type="ARBA" id="ARBA00023136"/>
    </source>
</evidence>
<evidence type="ECO:0000256" key="10">
    <source>
        <dbReference type="ARBA" id="ARBA00022741"/>
    </source>
</evidence>
<evidence type="ECO:0000256" key="13">
    <source>
        <dbReference type="ARBA" id="ARBA00022840"/>
    </source>
</evidence>
<keyword evidence="9" id="KW-0430">Lectin</keyword>